<dbReference type="AlphaFoldDB" id="A0A1G2T0B7"/>
<sequence length="190" mass="22452">MGKLESQNKKNIRRTKLQEAIFTYLASGGRKSPDLLSSVLEYFTGIDLTPPPRLGEYVKSTANRLYKRGFLKVEDGHYVMSDRGLKIWQQWQREDFKIKRPKKWDKKWRIIISDIPEKRKSTREKIREILNQAGFQRIQDSVWVYPYDCEDLIGLLKVDYGIGKYLLYIIADQIEGDKYLRMDFGLTGYD</sequence>
<protein>
    <recommendedName>
        <fullName evidence="1">Transcriptional repressor PaaX-like central Cas2-like domain-containing protein</fullName>
    </recommendedName>
</protein>
<dbReference type="Gene3D" id="3.30.70.2650">
    <property type="match status" value="1"/>
</dbReference>
<evidence type="ECO:0000313" key="2">
    <source>
        <dbReference type="EMBL" id="OHA90736.1"/>
    </source>
</evidence>
<evidence type="ECO:0000259" key="1">
    <source>
        <dbReference type="Pfam" id="PF20803"/>
    </source>
</evidence>
<dbReference type="Proteomes" id="UP000178538">
    <property type="component" value="Unassembled WGS sequence"/>
</dbReference>
<dbReference type="Pfam" id="PF20803">
    <property type="entry name" value="PaaX_M"/>
    <property type="match status" value="1"/>
</dbReference>
<comment type="caution">
    <text evidence="2">The sequence shown here is derived from an EMBL/GenBank/DDBJ whole genome shotgun (WGS) entry which is preliminary data.</text>
</comment>
<evidence type="ECO:0000313" key="3">
    <source>
        <dbReference type="Proteomes" id="UP000178538"/>
    </source>
</evidence>
<proteinExistence type="predicted"/>
<dbReference type="InterPro" id="IPR048846">
    <property type="entry name" value="PaaX-like_central"/>
</dbReference>
<dbReference type="GO" id="GO:0006351">
    <property type="term" value="P:DNA-templated transcription"/>
    <property type="evidence" value="ECO:0007669"/>
    <property type="project" value="TreeGrafter"/>
</dbReference>
<dbReference type="PANTHER" id="PTHR30319">
    <property type="entry name" value="PHENYLACETIC ACID REGULATOR-RELATED TRANSCRIPTIONAL REPRESSOR"/>
    <property type="match status" value="1"/>
</dbReference>
<reference evidence="2 3" key="1">
    <citation type="journal article" date="2016" name="Nat. Commun.">
        <title>Thousands of microbial genomes shed light on interconnected biogeochemical processes in an aquifer system.</title>
        <authorList>
            <person name="Anantharaman K."/>
            <person name="Brown C.T."/>
            <person name="Hug L.A."/>
            <person name="Sharon I."/>
            <person name="Castelle C.J."/>
            <person name="Probst A.J."/>
            <person name="Thomas B.C."/>
            <person name="Singh A."/>
            <person name="Wilkins M.J."/>
            <person name="Karaoz U."/>
            <person name="Brodie E.L."/>
            <person name="Williams K.H."/>
            <person name="Hubbard S.S."/>
            <person name="Banfield J.F."/>
        </authorList>
    </citation>
    <scope>NUCLEOTIDE SEQUENCE [LARGE SCALE GENOMIC DNA]</scope>
</reference>
<name>A0A1G2T0B7_9BACT</name>
<accession>A0A1G2T0B7</accession>
<feature type="domain" description="Transcriptional repressor PaaX-like central Cas2-like" evidence="1">
    <location>
        <begin position="102"/>
        <end position="177"/>
    </location>
</feature>
<dbReference type="PANTHER" id="PTHR30319:SF1">
    <property type="entry name" value="TRANSCRIPTIONAL REPRESSOR PAAX"/>
    <property type="match status" value="1"/>
</dbReference>
<organism evidence="2 3">
    <name type="scientific">Candidatus Zambryskibacteria bacterium RIFCSPHIGHO2_01_FULL_44_22b</name>
    <dbReference type="NCBI Taxonomy" id="1802737"/>
    <lineage>
        <taxon>Bacteria</taxon>
        <taxon>Candidatus Zambryskiibacteriota</taxon>
    </lineage>
</organism>
<dbReference type="EMBL" id="MHVG01000017">
    <property type="protein sequence ID" value="OHA90736.1"/>
    <property type="molecule type" value="Genomic_DNA"/>
</dbReference>
<dbReference type="STRING" id="1802737.A2832_00200"/>
<gene>
    <name evidence="2" type="ORF">A2832_00200</name>
</gene>